<evidence type="ECO:0000313" key="3">
    <source>
        <dbReference type="Proteomes" id="UP000193642"/>
    </source>
</evidence>
<proteinExistence type="predicted"/>
<comment type="caution">
    <text evidence="2">The sequence shown here is derived from an EMBL/GenBank/DDBJ whole genome shotgun (WGS) entry which is preliminary data.</text>
</comment>
<dbReference type="AlphaFoldDB" id="A0A1Y2CVE1"/>
<dbReference type="STRING" id="329046.A0A1Y2CVE1"/>
<evidence type="ECO:0000259" key="1">
    <source>
        <dbReference type="Pfam" id="PF13910"/>
    </source>
</evidence>
<dbReference type="PANTHER" id="PTHR31701:SF2">
    <property type="entry name" value="ENDOPLASMIC RETICULUM MEMBRANE-ASSOCIATED RNA DEGRADATION PROTEIN"/>
    <property type="match status" value="1"/>
</dbReference>
<dbReference type="Pfam" id="PF13910">
    <property type="entry name" value="DUF4209"/>
    <property type="match status" value="1"/>
</dbReference>
<accession>A0A1Y2CVE1</accession>
<dbReference type="InterPro" id="IPR039635">
    <property type="entry name" value="ERMARD"/>
</dbReference>
<evidence type="ECO:0000313" key="2">
    <source>
        <dbReference type="EMBL" id="ORY50784.1"/>
    </source>
</evidence>
<dbReference type="InterPro" id="IPR025209">
    <property type="entry name" value="DUF4209"/>
</dbReference>
<organism evidence="2 3">
    <name type="scientific">Rhizoclosmatium globosum</name>
    <dbReference type="NCBI Taxonomy" id="329046"/>
    <lineage>
        <taxon>Eukaryota</taxon>
        <taxon>Fungi</taxon>
        <taxon>Fungi incertae sedis</taxon>
        <taxon>Chytridiomycota</taxon>
        <taxon>Chytridiomycota incertae sedis</taxon>
        <taxon>Chytridiomycetes</taxon>
        <taxon>Chytridiales</taxon>
        <taxon>Chytriomycetaceae</taxon>
        <taxon>Rhizoclosmatium</taxon>
    </lineage>
</organism>
<name>A0A1Y2CVE1_9FUNG</name>
<feature type="domain" description="DUF4209" evidence="1">
    <location>
        <begin position="53"/>
        <end position="127"/>
    </location>
</feature>
<dbReference type="PANTHER" id="PTHR31701">
    <property type="entry name" value="ENDOPLASMIC RETICULUM MEMBRANE-ASSOCIATED RNA DEGRADATION PROTEIN"/>
    <property type="match status" value="1"/>
</dbReference>
<keyword evidence="3" id="KW-1185">Reference proteome</keyword>
<gene>
    <name evidence="2" type="ORF">BCR33DRAFT_762404</name>
</gene>
<sequence>MDWVKAGVLFEKQDDITAVKQLALLCPQRHLPLVVDRSTQCAIIVTFLERELYTLYQSLTSSKKKNLILRDLISSPEFSHHLHPTLLKVLKTLFLPSGINIRNLVWHGFITSEEIPDTYLNLLTILIQDTFHKPDIFVPTGTGVHLNAFNSHPNLPLETKTILPNLTFLCVSESFSNTIHLLQTTKFIPDTHKNQAIAAFHHLQDGNSLLFLFSALPTLEHSLRTLFAKVNNIPDISIAHQDKYFSTLDGFGQRNLHQVLLDRVVLATGEPNRLLEVLGDGVVSVLLDLFMMERGFGVRGKLCHGETFMDTILEEKKGGEVDVMTALVCWVFIMLCHKFNGRDEEPSDVILKGVKVIEEYQLSFHPISFLRKSLLDASTSLKDLEALQQDIQTEVNPLISDDTQLKVTIQAKATSTTVEYIDKSARILPSDNDLTSIPNLISTLNHLVSQHHSTLVKHVIDTLSPPTSLFVNLSSVAPYLQFQSHDTLPYGTCLLSIMETILKAMKYMQETLDLLLQKVADRTARSNHRRSLFVHISILPVFVKLVEYVTLWVEHGATRRLKVQSRVNVLQQYKLCRSPNYLKS</sequence>
<reference evidence="2 3" key="1">
    <citation type="submission" date="2016-07" db="EMBL/GenBank/DDBJ databases">
        <title>Pervasive Adenine N6-methylation of Active Genes in Fungi.</title>
        <authorList>
            <consortium name="DOE Joint Genome Institute"/>
            <person name="Mondo S.J."/>
            <person name="Dannebaum R.O."/>
            <person name="Kuo R.C."/>
            <person name="Labutti K."/>
            <person name="Haridas S."/>
            <person name="Kuo A."/>
            <person name="Salamov A."/>
            <person name="Ahrendt S.R."/>
            <person name="Lipzen A."/>
            <person name="Sullivan W."/>
            <person name="Andreopoulos W.B."/>
            <person name="Clum A."/>
            <person name="Lindquist E."/>
            <person name="Daum C."/>
            <person name="Ramamoorthy G.K."/>
            <person name="Gryganskyi A."/>
            <person name="Culley D."/>
            <person name="Magnuson J.K."/>
            <person name="James T.Y."/>
            <person name="O'Malley M.A."/>
            <person name="Stajich J.E."/>
            <person name="Spatafora J.W."/>
            <person name="Visel A."/>
            <person name="Grigoriev I.V."/>
        </authorList>
    </citation>
    <scope>NUCLEOTIDE SEQUENCE [LARGE SCALE GENOMIC DNA]</scope>
    <source>
        <strain evidence="2 3">JEL800</strain>
    </source>
</reference>
<dbReference type="OrthoDB" id="2157572at2759"/>
<dbReference type="Proteomes" id="UP000193642">
    <property type="component" value="Unassembled WGS sequence"/>
</dbReference>
<dbReference type="EMBL" id="MCGO01000006">
    <property type="protein sequence ID" value="ORY50784.1"/>
    <property type="molecule type" value="Genomic_DNA"/>
</dbReference>
<protein>
    <recommendedName>
        <fullName evidence="1">DUF4209 domain-containing protein</fullName>
    </recommendedName>
</protein>